<keyword evidence="2" id="KW-0969">Cilium</keyword>
<dbReference type="EMBL" id="MU069599">
    <property type="protein sequence ID" value="KAF5837883.1"/>
    <property type="molecule type" value="Genomic_DNA"/>
</dbReference>
<dbReference type="InterPro" id="IPR032727">
    <property type="entry name" value="CLAMP"/>
</dbReference>
<keyword evidence="1" id="KW-0175">Coiled coil</keyword>
<keyword evidence="2" id="KW-0282">Flagellum</keyword>
<dbReference type="Proteomes" id="UP000815325">
    <property type="component" value="Unassembled WGS sequence"/>
</dbReference>
<evidence type="ECO:0000256" key="1">
    <source>
        <dbReference type="SAM" id="Coils"/>
    </source>
</evidence>
<comment type="caution">
    <text evidence="2">The sequence shown here is derived from an EMBL/GenBank/DDBJ whole genome shotgun (WGS) entry which is preliminary data.</text>
</comment>
<evidence type="ECO:0000313" key="3">
    <source>
        <dbReference type="Proteomes" id="UP000815325"/>
    </source>
</evidence>
<keyword evidence="2" id="KW-0966">Cell projection</keyword>
<name>A0ABQ7GTH5_DUNSA</name>
<dbReference type="Pfam" id="PF14769">
    <property type="entry name" value="CLAMP"/>
    <property type="match status" value="1"/>
</dbReference>
<protein>
    <submittedName>
        <fullName evidence="2">Flagellar C1a complex subunit C1a-32-domain-containing protein</fullName>
    </submittedName>
</protein>
<feature type="coiled-coil region" evidence="1">
    <location>
        <begin position="164"/>
        <end position="226"/>
    </location>
</feature>
<organism evidence="2 3">
    <name type="scientific">Dunaliella salina</name>
    <name type="common">Green alga</name>
    <name type="synonym">Protococcus salinus</name>
    <dbReference type="NCBI Taxonomy" id="3046"/>
    <lineage>
        <taxon>Eukaryota</taxon>
        <taxon>Viridiplantae</taxon>
        <taxon>Chlorophyta</taxon>
        <taxon>core chlorophytes</taxon>
        <taxon>Chlorophyceae</taxon>
        <taxon>CS clade</taxon>
        <taxon>Chlamydomonadales</taxon>
        <taxon>Dunaliellaceae</taxon>
        <taxon>Dunaliella</taxon>
    </lineage>
</organism>
<dbReference type="PANTHER" id="PTHR28457">
    <property type="entry name" value="COILED-COIL DOMAIN-CONTAINING PROTEIN 189"/>
    <property type="match status" value="1"/>
</dbReference>
<accession>A0ABQ7GTH5</accession>
<dbReference type="PANTHER" id="PTHR28457:SF1">
    <property type="entry name" value="CILIA- AND FLAGELLA-ASSOCIATED PROTEIN 119"/>
    <property type="match status" value="1"/>
</dbReference>
<sequence length="254" mass="29251">MAYNLVWRDLSSENLEMLRNPHMYKNTSPRDLLARLLGIREPQEPKSAILLDFYVHTLQFGQELEMNDEKLSGLFSLMKEVHRRSTEDRMALEPSFVMFKELLLAHSVHRPPYSIGLFTHAEFRRILAWALDSYYRHYKLYQYVYTNSALGAPCLAILVSMHRKLMEEEAAAAAAAEAEKAEAERVAQLREEYESAVPEEIKDRVAEAVERELARLKEQMEAQFQQQHAEVLASLAAFEGKVPEKPPAKGETIQ</sequence>
<evidence type="ECO:0000313" key="2">
    <source>
        <dbReference type="EMBL" id="KAF5837883.1"/>
    </source>
</evidence>
<gene>
    <name evidence="2" type="ORF">DUNSADRAFT_3716</name>
</gene>
<proteinExistence type="predicted"/>
<reference evidence="2" key="1">
    <citation type="submission" date="2017-08" db="EMBL/GenBank/DDBJ databases">
        <authorList>
            <person name="Polle J.E."/>
            <person name="Barry K."/>
            <person name="Cushman J."/>
            <person name="Schmutz J."/>
            <person name="Tran D."/>
            <person name="Hathwaick L.T."/>
            <person name="Yim W.C."/>
            <person name="Jenkins J."/>
            <person name="Mckie-Krisberg Z.M."/>
            <person name="Prochnik S."/>
            <person name="Lindquist E."/>
            <person name="Dockter R.B."/>
            <person name="Adam C."/>
            <person name="Molina H."/>
            <person name="Bunkerborg J."/>
            <person name="Jin E."/>
            <person name="Buchheim M."/>
            <person name="Magnuson J."/>
        </authorList>
    </citation>
    <scope>NUCLEOTIDE SEQUENCE</scope>
    <source>
        <strain evidence="2">CCAP 19/18</strain>
    </source>
</reference>
<keyword evidence="3" id="KW-1185">Reference proteome</keyword>